<dbReference type="Proteomes" id="UP000611629">
    <property type="component" value="Unassembled WGS sequence"/>
</dbReference>
<dbReference type="InterPro" id="IPR027417">
    <property type="entry name" value="P-loop_NTPase"/>
</dbReference>
<organism evidence="1 2">
    <name type="scientific">Sedimentibacter hydroxybenzoicus DSM 7310</name>
    <dbReference type="NCBI Taxonomy" id="1123245"/>
    <lineage>
        <taxon>Bacteria</taxon>
        <taxon>Bacillati</taxon>
        <taxon>Bacillota</taxon>
        <taxon>Tissierellia</taxon>
        <taxon>Sedimentibacter</taxon>
    </lineage>
</organism>
<evidence type="ECO:0000313" key="2">
    <source>
        <dbReference type="Proteomes" id="UP000611629"/>
    </source>
</evidence>
<comment type="caution">
    <text evidence="1">The sequence shown here is derived from an EMBL/GenBank/DDBJ whole genome shotgun (WGS) entry which is preliminary data.</text>
</comment>
<dbReference type="SUPFAM" id="SSF52540">
    <property type="entry name" value="P-loop containing nucleoside triphosphate hydrolases"/>
    <property type="match status" value="1"/>
</dbReference>
<protein>
    <submittedName>
        <fullName evidence="1">Uncharacterized protein</fullName>
    </submittedName>
</protein>
<name>A0A974GVK0_SEDHY</name>
<proteinExistence type="predicted"/>
<dbReference type="EMBL" id="JACBNQ010000002">
    <property type="protein sequence ID" value="NYB73416.1"/>
    <property type="molecule type" value="Genomic_DNA"/>
</dbReference>
<accession>A0A974GVK0</accession>
<keyword evidence="2" id="KW-1185">Reference proteome</keyword>
<reference evidence="1" key="1">
    <citation type="submission" date="2020-07" db="EMBL/GenBank/DDBJ databases">
        <title>Genomic analysis of a strain of Sedimentibacter Hydroxybenzoicus DSM7310.</title>
        <authorList>
            <person name="Ma S."/>
        </authorList>
    </citation>
    <scope>NUCLEOTIDE SEQUENCE</scope>
    <source>
        <strain evidence="1">DSM 7310</strain>
    </source>
</reference>
<evidence type="ECO:0000313" key="1">
    <source>
        <dbReference type="EMBL" id="NYB73416.1"/>
    </source>
</evidence>
<dbReference type="AlphaFoldDB" id="A0A974GVK0"/>
<gene>
    <name evidence="1" type="ORF">HZF24_04600</name>
</gene>
<sequence>MEITDKVFSELLNEIEKVRRRKIVDYRTEEDIGYIDVSNNLEKVQISNNHLIFGRRGSGKTTLILAALKRNTKNVVSAIDIQPIKSDAIDNVILKILTQTLSELLKAHHELFYKIEKDYNEQYRGFSGIQNFILKRRSKEVKESYVGGVEFRKLIETEKKLLDTIKDIPDEITYNISQENTTISKKQQMECNETFQKGSLDIETQINGRYKIIQGKIDATLSAVVSKNYKDTVESNSNQSSEIIASYMKTLKKSDIIQEQRERIAFIFNEIKRIYNVGVYVYLDDFYQIPIEKQPVIIQYFHDIYKYCANYSFCFKLAALPYRLRMNKTGNVDMSYKDDFSPIKLDSDLSELESTKDYLLSILVNLDSTLDIKKQDIVNLFNNDEVLLYSIIATGGVPRDFLLIFAELIKAVRNDNKSSIQKEHVYTVIKSLREDKDNNIEYDTDISPQIIRKAVEIINEEVVGGLNTNVILYPKLLAEKHEVLLKNLVNLRYFHIIKDSVTSENRKKEEFVAYLVDMSFYAVNKRLRPNFDFRRFWETDSAARLTQLRQSKIWSFPENILGDV</sequence>
<dbReference type="Gene3D" id="3.40.50.300">
    <property type="entry name" value="P-loop containing nucleotide triphosphate hydrolases"/>
    <property type="match status" value="1"/>
</dbReference>
<dbReference type="RefSeq" id="WP_179237093.1">
    <property type="nucleotide sequence ID" value="NZ_JACBNQ010000002.1"/>
</dbReference>